<dbReference type="EMBL" id="JANGCN010000004">
    <property type="protein sequence ID" value="MCQ5152225.1"/>
    <property type="molecule type" value="Genomic_DNA"/>
</dbReference>
<organism evidence="1 2">
    <name type="scientific">Ruminococcus bicirculans</name>
    <name type="common">ex Wegman et al. 2014</name>
    <dbReference type="NCBI Taxonomy" id="1160721"/>
    <lineage>
        <taxon>Bacteria</taxon>
        <taxon>Bacillati</taxon>
        <taxon>Bacillota</taxon>
        <taxon>Clostridia</taxon>
        <taxon>Eubacteriales</taxon>
        <taxon>Oscillospiraceae</taxon>
        <taxon>Ruminococcus</taxon>
    </lineage>
</organism>
<evidence type="ECO:0000313" key="1">
    <source>
        <dbReference type="EMBL" id="MCQ5152225.1"/>
    </source>
</evidence>
<gene>
    <name evidence="1" type="ORF">NE632_02805</name>
</gene>
<dbReference type="AlphaFoldDB" id="A0AAW5KHY0"/>
<comment type="caution">
    <text evidence="1">The sequence shown here is derived from an EMBL/GenBank/DDBJ whole genome shotgun (WGS) entry which is preliminary data.</text>
</comment>
<evidence type="ECO:0000313" key="2">
    <source>
        <dbReference type="Proteomes" id="UP001206236"/>
    </source>
</evidence>
<dbReference type="Proteomes" id="UP001206236">
    <property type="component" value="Unassembled WGS sequence"/>
</dbReference>
<proteinExistence type="predicted"/>
<accession>A0AAW5KHY0</accession>
<protein>
    <recommendedName>
        <fullName evidence="3">Phage protein</fullName>
    </recommendedName>
</protein>
<name>A0AAW5KHY0_9FIRM</name>
<reference evidence="1" key="1">
    <citation type="submission" date="2022-06" db="EMBL/GenBank/DDBJ databases">
        <title>Isolation of gut microbiota from human fecal samples.</title>
        <authorList>
            <person name="Pamer E.G."/>
            <person name="Barat B."/>
            <person name="Waligurski E."/>
            <person name="Medina S."/>
            <person name="Paddock L."/>
            <person name="Mostad J."/>
        </authorList>
    </citation>
    <scope>NUCLEOTIDE SEQUENCE</scope>
    <source>
        <strain evidence="1">DFI.5.57</strain>
    </source>
</reference>
<sequence length="157" mass="17713">MPKKLKTFSFSDTAEKNLSLLMSDLEIHSASECIRYLIDAECVRRGLIKKDAMSENFGAGKGDRSNANAVKDKDDLLREIQMVSIQMAKYNNRIEDIYKMCYEVRDGVNSQCNFMDAPFTSADTMVEGAAVSKAVQGSCETYEARMRRLSVDKANRR</sequence>
<dbReference type="RefSeq" id="WP_256321589.1">
    <property type="nucleotide sequence ID" value="NZ_DAWBXX010000264.1"/>
</dbReference>
<evidence type="ECO:0008006" key="3">
    <source>
        <dbReference type="Google" id="ProtNLM"/>
    </source>
</evidence>